<dbReference type="EMBL" id="FNOB01000019">
    <property type="protein sequence ID" value="SDX54291.1"/>
    <property type="molecule type" value="Genomic_DNA"/>
</dbReference>
<feature type="compositionally biased region" description="Polar residues" evidence="1">
    <location>
        <begin position="200"/>
        <end position="209"/>
    </location>
</feature>
<dbReference type="Proteomes" id="UP000634647">
    <property type="component" value="Unassembled WGS sequence"/>
</dbReference>
<feature type="region of interest" description="Disordered" evidence="1">
    <location>
        <begin position="200"/>
        <end position="229"/>
    </location>
</feature>
<evidence type="ECO:0000313" key="4">
    <source>
        <dbReference type="Proteomes" id="UP000199541"/>
    </source>
</evidence>
<proteinExistence type="predicted"/>
<evidence type="ECO:0000256" key="1">
    <source>
        <dbReference type="SAM" id="MobiDB-lite"/>
    </source>
</evidence>
<dbReference type="AlphaFoldDB" id="A0AAN4UTR9"/>
<reference evidence="3 4" key="2">
    <citation type="submission" date="2016-10" db="EMBL/GenBank/DDBJ databases">
        <authorList>
            <person name="Varghese N."/>
            <person name="Submissions S."/>
        </authorList>
    </citation>
    <scope>NUCLEOTIDE SEQUENCE [LARGE SCALE GENOMIC DNA]</scope>
    <source>
        <strain evidence="3 4">DSM 24802</strain>
    </source>
</reference>
<sequence length="229" mass="24506">MKSIPSATLAYRQSRAGTMVRNLLWITAKQWSSGAAVTAGFWNGDDTTTVTIGGANRLYYGAGSIIGIEPLRYTSGLLVQMQHVQLNAIAPEVEQELRGYDTRIAPIEIHQVDLDPTTGDMIDVPFRVFKGWIDQLDLKRAPEGGSYVGDMTLANSTRSLTKPLTLRKSNAALQARSPGDTFRRDAAVAMAIPFNWGGQSAATPNATPVSSTAGTSSSAGAKNPLFYGP</sequence>
<protein>
    <submittedName>
        <fullName evidence="2">Uncharacterized protein</fullName>
    </submittedName>
</protein>
<dbReference type="Proteomes" id="UP000199541">
    <property type="component" value="Unassembled WGS sequence"/>
</dbReference>
<organism evidence="2 5">
    <name type="scientific">Allgaiera indica</name>
    <dbReference type="NCBI Taxonomy" id="765699"/>
    <lineage>
        <taxon>Bacteria</taxon>
        <taxon>Pseudomonadati</taxon>
        <taxon>Pseudomonadota</taxon>
        <taxon>Alphaproteobacteria</taxon>
        <taxon>Rhodobacterales</taxon>
        <taxon>Paracoccaceae</taxon>
        <taxon>Allgaiera</taxon>
    </lineage>
</organism>
<reference evidence="2" key="3">
    <citation type="submission" date="2023-06" db="EMBL/GenBank/DDBJ databases">
        <authorList>
            <person name="Sun Q."/>
            <person name="Zhou Y."/>
        </authorList>
    </citation>
    <scope>NUCLEOTIDE SEQUENCE</scope>
    <source>
        <strain evidence="2">CGMCC 1.10859</strain>
    </source>
</reference>
<dbReference type="EMBL" id="BNAB01000019">
    <property type="protein sequence ID" value="GHE04790.1"/>
    <property type="molecule type" value="Genomic_DNA"/>
</dbReference>
<gene>
    <name evidence="2" type="ORF">GCM10008024_33170</name>
    <name evidence="3" type="ORF">SAMN05444006_11961</name>
</gene>
<evidence type="ECO:0000313" key="3">
    <source>
        <dbReference type="EMBL" id="SDX54291.1"/>
    </source>
</evidence>
<accession>A0AAN4UTR9</accession>
<feature type="compositionally biased region" description="Low complexity" evidence="1">
    <location>
        <begin position="210"/>
        <end position="221"/>
    </location>
</feature>
<comment type="caution">
    <text evidence="2">The sequence shown here is derived from an EMBL/GenBank/DDBJ whole genome shotgun (WGS) entry which is preliminary data.</text>
</comment>
<evidence type="ECO:0000313" key="5">
    <source>
        <dbReference type="Proteomes" id="UP000634647"/>
    </source>
</evidence>
<evidence type="ECO:0000313" key="2">
    <source>
        <dbReference type="EMBL" id="GHE04790.1"/>
    </source>
</evidence>
<dbReference type="RefSeq" id="WP_035838078.1">
    <property type="nucleotide sequence ID" value="NZ_BNAB01000019.1"/>
</dbReference>
<keyword evidence="4" id="KW-1185">Reference proteome</keyword>
<name>A0AAN4UTR9_9RHOB</name>
<reference evidence="2" key="1">
    <citation type="journal article" date="2014" name="Int. J. Syst. Evol. Microbiol.">
        <title>Complete genome sequence of Corynebacterium casei LMG S-19264T (=DSM 44701T), isolated from a smear-ripened cheese.</title>
        <authorList>
            <consortium name="US DOE Joint Genome Institute (JGI-PGF)"/>
            <person name="Walter F."/>
            <person name="Albersmeier A."/>
            <person name="Kalinowski J."/>
            <person name="Ruckert C."/>
        </authorList>
    </citation>
    <scope>NUCLEOTIDE SEQUENCE</scope>
    <source>
        <strain evidence="2">CGMCC 1.10859</strain>
    </source>
</reference>